<evidence type="ECO:0000256" key="6">
    <source>
        <dbReference type="SAM" id="MobiDB-lite"/>
    </source>
</evidence>
<accession>A0A072VIB9</accession>
<reference evidence="8" key="3">
    <citation type="submission" date="2015-04" db="UniProtKB">
        <authorList>
            <consortium name="EnsemblPlants"/>
        </authorList>
    </citation>
    <scope>IDENTIFICATION</scope>
    <source>
        <strain evidence="8">cv. Jemalong A17</strain>
    </source>
</reference>
<protein>
    <submittedName>
        <fullName evidence="7">E1 protein</fullName>
    </submittedName>
</protein>
<reference evidence="7 9" key="2">
    <citation type="journal article" date="2014" name="BMC Genomics">
        <title>An improved genome release (version Mt4.0) for the model legume Medicago truncatula.</title>
        <authorList>
            <person name="Tang H."/>
            <person name="Krishnakumar V."/>
            <person name="Bidwell S."/>
            <person name="Rosen B."/>
            <person name="Chan A."/>
            <person name="Zhou S."/>
            <person name="Gentzbittel L."/>
            <person name="Childs K.L."/>
            <person name="Yandell M."/>
            <person name="Gundlach H."/>
            <person name="Mayer K.F."/>
            <person name="Schwartz D.C."/>
            <person name="Town C.D."/>
        </authorList>
    </citation>
    <scope>GENOME REANNOTATION</scope>
    <source>
        <strain evidence="7">A17</strain>
        <strain evidence="8 9">cv. Jemalong A17</strain>
    </source>
</reference>
<feature type="compositionally biased region" description="Polar residues" evidence="6">
    <location>
        <begin position="1"/>
        <end position="18"/>
    </location>
</feature>
<feature type="compositionally biased region" description="Basic residues" evidence="6">
    <location>
        <begin position="28"/>
        <end position="44"/>
    </location>
</feature>
<dbReference type="CDD" id="cd10017">
    <property type="entry name" value="B3_DNA"/>
    <property type="match status" value="1"/>
</dbReference>
<dbReference type="EnsemblPlants" id="KEH41198">
    <property type="protein sequence ID" value="KEH41198"/>
    <property type="gene ID" value="MTR_1g046550"/>
</dbReference>
<organism evidence="7 9">
    <name type="scientific">Medicago truncatula</name>
    <name type="common">Barrel medic</name>
    <name type="synonym">Medicago tribuloides</name>
    <dbReference type="NCBI Taxonomy" id="3880"/>
    <lineage>
        <taxon>Eukaryota</taxon>
        <taxon>Viridiplantae</taxon>
        <taxon>Streptophyta</taxon>
        <taxon>Embryophyta</taxon>
        <taxon>Tracheophyta</taxon>
        <taxon>Spermatophyta</taxon>
        <taxon>Magnoliopsida</taxon>
        <taxon>eudicotyledons</taxon>
        <taxon>Gunneridae</taxon>
        <taxon>Pentapetalae</taxon>
        <taxon>rosids</taxon>
        <taxon>fabids</taxon>
        <taxon>Fabales</taxon>
        <taxon>Fabaceae</taxon>
        <taxon>Papilionoideae</taxon>
        <taxon>50 kb inversion clade</taxon>
        <taxon>NPAAA clade</taxon>
        <taxon>Hologalegina</taxon>
        <taxon>IRL clade</taxon>
        <taxon>Trifolieae</taxon>
        <taxon>Medicago</taxon>
    </lineage>
</organism>
<keyword evidence="2" id="KW-0805">Transcription regulation</keyword>
<evidence type="ECO:0000256" key="5">
    <source>
        <dbReference type="ARBA" id="ARBA00023242"/>
    </source>
</evidence>
<keyword evidence="5" id="KW-0539">Nucleus</keyword>
<evidence type="ECO:0000256" key="1">
    <source>
        <dbReference type="ARBA" id="ARBA00004123"/>
    </source>
</evidence>
<evidence type="ECO:0000313" key="7">
    <source>
        <dbReference type="EMBL" id="KEH41198.1"/>
    </source>
</evidence>
<dbReference type="PANTHER" id="PTHR34269">
    <property type="entry name" value="TRANSCRIPTION FACTOR B3-DOMAIN FAMILY-RELATED"/>
    <property type="match status" value="1"/>
</dbReference>
<keyword evidence="9" id="KW-1185">Reference proteome</keyword>
<dbReference type="PANTHER" id="PTHR34269:SF11">
    <property type="entry name" value="B3 DOMAIN PROTEIN"/>
    <property type="match status" value="1"/>
</dbReference>
<dbReference type="GO" id="GO:0003677">
    <property type="term" value="F:DNA binding"/>
    <property type="evidence" value="ECO:0007669"/>
    <property type="project" value="UniProtKB-KW"/>
</dbReference>
<keyword evidence="4" id="KW-0804">Transcription</keyword>
<dbReference type="InterPro" id="IPR015300">
    <property type="entry name" value="DNA-bd_pseudobarrel_sf"/>
</dbReference>
<dbReference type="InterPro" id="IPR051442">
    <property type="entry name" value="B3_domain"/>
</dbReference>
<evidence type="ECO:0000313" key="8">
    <source>
        <dbReference type="EnsemblPlants" id="KEH41198"/>
    </source>
</evidence>
<dbReference type="InterPro" id="IPR003340">
    <property type="entry name" value="B3_DNA-bd"/>
</dbReference>
<dbReference type="AlphaFoldDB" id="A0A072VIB9"/>
<reference evidence="7 9" key="1">
    <citation type="journal article" date="2011" name="Nature">
        <title>The Medicago genome provides insight into the evolution of rhizobial symbioses.</title>
        <authorList>
            <person name="Young N.D."/>
            <person name="Debelle F."/>
            <person name="Oldroyd G.E."/>
            <person name="Geurts R."/>
            <person name="Cannon S.B."/>
            <person name="Udvardi M.K."/>
            <person name="Benedito V.A."/>
            <person name="Mayer K.F."/>
            <person name="Gouzy J."/>
            <person name="Schoof H."/>
            <person name="Van de Peer Y."/>
            <person name="Proost S."/>
            <person name="Cook D.R."/>
            <person name="Meyers B.C."/>
            <person name="Spannagl M."/>
            <person name="Cheung F."/>
            <person name="De Mita S."/>
            <person name="Krishnakumar V."/>
            <person name="Gundlach H."/>
            <person name="Zhou S."/>
            <person name="Mudge J."/>
            <person name="Bharti A.K."/>
            <person name="Murray J.D."/>
            <person name="Naoumkina M.A."/>
            <person name="Rosen B."/>
            <person name="Silverstein K.A."/>
            <person name="Tang H."/>
            <person name="Rombauts S."/>
            <person name="Zhao P.X."/>
            <person name="Zhou P."/>
            <person name="Barbe V."/>
            <person name="Bardou P."/>
            <person name="Bechner M."/>
            <person name="Bellec A."/>
            <person name="Berger A."/>
            <person name="Berges H."/>
            <person name="Bidwell S."/>
            <person name="Bisseling T."/>
            <person name="Choisne N."/>
            <person name="Couloux A."/>
            <person name="Denny R."/>
            <person name="Deshpande S."/>
            <person name="Dai X."/>
            <person name="Doyle J.J."/>
            <person name="Dudez A.M."/>
            <person name="Farmer A.D."/>
            <person name="Fouteau S."/>
            <person name="Franken C."/>
            <person name="Gibelin C."/>
            <person name="Gish J."/>
            <person name="Goldstein S."/>
            <person name="Gonzalez A.J."/>
            <person name="Green P.J."/>
            <person name="Hallab A."/>
            <person name="Hartog M."/>
            <person name="Hua A."/>
            <person name="Humphray S.J."/>
            <person name="Jeong D.H."/>
            <person name="Jing Y."/>
            <person name="Jocker A."/>
            <person name="Kenton S.M."/>
            <person name="Kim D.J."/>
            <person name="Klee K."/>
            <person name="Lai H."/>
            <person name="Lang C."/>
            <person name="Lin S."/>
            <person name="Macmil S.L."/>
            <person name="Magdelenat G."/>
            <person name="Matthews L."/>
            <person name="McCorrison J."/>
            <person name="Monaghan E.L."/>
            <person name="Mun J.H."/>
            <person name="Najar F.Z."/>
            <person name="Nicholson C."/>
            <person name="Noirot C."/>
            <person name="O'Bleness M."/>
            <person name="Paule C.R."/>
            <person name="Poulain J."/>
            <person name="Prion F."/>
            <person name="Qin B."/>
            <person name="Qu C."/>
            <person name="Retzel E.F."/>
            <person name="Riddle C."/>
            <person name="Sallet E."/>
            <person name="Samain S."/>
            <person name="Samson N."/>
            <person name="Sanders I."/>
            <person name="Saurat O."/>
            <person name="Scarpelli C."/>
            <person name="Schiex T."/>
            <person name="Segurens B."/>
            <person name="Severin A.J."/>
            <person name="Sherrier D.J."/>
            <person name="Shi R."/>
            <person name="Sims S."/>
            <person name="Singer S.R."/>
            <person name="Sinharoy S."/>
            <person name="Sterck L."/>
            <person name="Viollet A."/>
            <person name="Wang B.B."/>
            <person name="Wang K."/>
            <person name="Wang M."/>
            <person name="Wang X."/>
            <person name="Warfsmann J."/>
            <person name="Weissenbach J."/>
            <person name="White D.D."/>
            <person name="White J.D."/>
            <person name="Wiley G.B."/>
            <person name="Wincker P."/>
            <person name="Xing Y."/>
            <person name="Yang L."/>
            <person name="Yao Z."/>
            <person name="Ying F."/>
            <person name="Zhai J."/>
            <person name="Zhou L."/>
            <person name="Zuber A."/>
            <person name="Denarie J."/>
            <person name="Dixon R.A."/>
            <person name="May G.D."/>
            <person name="Schwartz D.C."/>
            <person name="Rogers J."/>
            <person name="Quetier F."/>
            <person name="Town C.D."/>
            <person name="Roe B.A."/>
        </authorList>
    </citation>
    <scope>NUCLEOTIDE SEQUENCE [LARGE SCALE GENOMIC DNA]</scope>
    <source>
        <strain evidence="7">A17</strain>
        <strain evidence="8 9">cv. Jemalong A17</strain>
    </source>
</reference>
<dbReference type="EMBL" id="CM001217">
    <property type="protein sequence ID" value="KEH41198.1"/>
    <property type="molecule type" value="Genomic_DNA"/>
</dbReference>
<dbReference type="HOGENOM" id="CLU_1039624_0_0_1"/>
<dbReference type="GO" id="GO:0005634">
    <property type="term" value="C:nucleus"/>
    <property type="evidence" value="ECO:0007669"/>
    <property type="project" value="UniProtKB-SubCell"/>
</dbReference>
<comment type="subcellular location">
    <subcellularLocation>
        <location evidence="1">Nucleus</location>
    </subcellularLocation>
</comment>
<dbReference type="Gene3D" id="2.40.330.10">
    <property type="entry name" value="DNA-binding pseudobarrel domain"/>
    <property type="match status" value="1"/>
</dbReference>
<evidence type="ECO:0000313" key="9">
    <source>
        <dbReference type="Proteomes" id="UP000002051"/>
    </source>
</evidence>
<gene>
    <name evidence="7" type="ordered locus">MTR_1g046550</name>
</gene>
<dbReference type="SUPFAM" id="SSF101936">
    <property type="entry name" value="DNA-binding pseudobarrel domain"/>
    <property type="match status" value="1"/>
</dbReference>
<proteinExistence type="predicted"/>
<evidence type="ECO:0000256" key="4">
    <source>
        <dbReference type="ARBA" id="ARBA00023163"/>
    </source>
</evidence>
<evidence type="ECO:0000256" key="3">
    <source>
        <dbReference type="ARBA" id="ARBA00023125"/>
    </source>
</evidence>
<sequence length="264" mass="30047">MASHTSNNFVGSHLSVTTHGDHVTKTKPTNKRKRDVSVGKRRRNNTLGKLTSSSYLPASLHDTNNLCLCLSLSCLHTTTHDHETSQITKKKKKTCNYEAFVGKQNNLGLLQPIDDLSVCLHFLVGSPSCVPTCCHDHEQTTKKTPCNADEQQLWEIKKVLETSDICKHKTRLLLNKDLAEKFVVPVLLDGAFGKGGVQVQVWDIDTKSPHSVVFKYWPSAKSYVFTNTWTKEFVNRRELKKDDQIVLRWDRNNQRFDFSVLKKP</sequence>
<feature type="compositionally biased region" description="Polar residues" evidence="6">
    <location>
        <begin position="45"/>
        <end position="54"/>
    </location>
</feature>
<feature type="region of interest" description="Disordered" evidence="6">
    <location>
        <begin position="1"/>
        <end position="54"/>
    </location>
</feature>
<keyword evidence="3" id="KW-0238">DNA-binding</keyword>
<dbReference type="Proteomes" id="UP000002051">
    <property type="component" value="Unassembled WGS sequence"/>
</dbReference>
<name>A0A072VIB9_MEDTR</name>
<evidence type="ECO:0000256" key="2">
    <source>
        <dbReference type="ARBA" id="ARBA00023015"/>
    </source>
</evidence>